<dbReference type="AlphaFoldDB" id="A0A378YBG2"/>
<reference evidence="2 3" key="1">
    <citation type="submission" date="2018-06" db="EMBL/GenBank/DDBJ databases">
        <authorList>
            <consortium name="Pathogen Informatics"/>
            <person name="Doyle S."/>
        </authorList>
    </citation>
    <scope>NUCLEOTIDE SEQUENCE [LARGE SCALE GENOMIC DNA]</scope>
    <source>
        <strain evidence="2 3">NCTC1934</strain>
    </source>
</reference>
<evidence type="ECO:0000313" key="3">
    <source>
        <dbReference type="Proteomes" id="UP000255467"/>
    </source>
</evidence>
<gene>
    <name evidence="2" type="ORF">NCTC1934_01579</name>
</gene>
<evidence type="ECO:0000313" key="2">
    <source>
        <dbReference type="EMBL" id="SUA74424.1"/>
    </source>
</evidence>
<dbReference type="RefSeq" id="WP_051037912.1">
    <property type="nucleotide sequence ID" value="NZ_UGRY01000002.1"/>
</dbReference>
<evidence type="ECO:0000256" key="1">
    <source>
        <dbReference type="SAM" id="Phobius"/>
    </source>
</evidence>
<keyword evidence="1" id="KW-0472">Membrane</keyword>
<organism evidence="2 3">
    <name type="scientific">Nocardia otitidiscaviarum</name>
    <dbReference type="NCBI Taxonomy" id="1823"/>
    <lineage>
        <taxon>Bacteria</taxon>
        <taxon>Bacillati</taxon>
        <taxon>Actinomycetota</taxon>
        <taxon>Actinomycetes</taxon>
        <taxon>Mycobacteriales</taxon>
        <taxon>Nocardiaceae</taxon>
        <taxon>Nocardia</taxon>
    </lineage>
</organism>
<keyword evidence="3" id="KW-1185">Reference proteome</keyword>
<dbReference type="EMBL" id="UGRY01000002">
    <property type="protein sequence ID" value="SUA74424.1"/>
    <property type="molecule type" value="Genomic_DNA"/>
</dbReference>
<protein>
    <submittedName>
        <fullName evidence="2">Uncharacterized protein</fullName>
    </submittedName>
</protein>
<sequence length="183" mass="20564">MEKEDIPHYLEMWKKTIEVQQHFNDIEWRIRGLAMTVLTFSFGAAAVAAKDSTAVKVFGHSVQLSSIILFLGFVLWMSFYFVDKVWYHRLLTGAVQHGLDLEQQLRTHLPQAGLTGQIGKSSPQEVRFFFAWKKEVHSTGKLRLFYTIGGAALLIAAIALQLGSDSPPSHTRADTPTSMARQS</sequence>
<feature type="transmembrane region" description="Helical" evidence="1">
    <location>
        <begin position="144"/>
        <end position="162"/>
    </location>
</feature>
<dbReference type="Proteomes" id="UP000255467">
    <property type="component" value="Unassembled WGS sequence"/>
</dbReference>
<keyword evidence="1" id="KW-0812">Transmembrane</keyword>
<feature type="transmembrane region" description="Helical" evidence="1">
    <location>
        <begin position="61"/>
        <end position="82"/>
    </location>
</feature>
<keyword evidence="1" id="KW-1133">Transmembrane helix</keyword>
<proteinExistence type="predicted"/>
<accession>A0A378YBG2</accession>
<feature type="transmembrane region" description="Helical" evidence="1">
    <location>
        <begin position="30"/>
        <end position="49"/>
    </location>
</feature>
<name>A0A378YBG2_9NOCA</name>